<dbReference type="PANTHER" id="PTHR23080">
    <property type="entry name" value="THAP DOMAIN PROTEIN"/>
    <property type="match status" value="1"/>
</dbReference>
<evidence type="ECO:0000259" key="3">
    <source>
        <dbReference type="Pfam" id="PF13359"/>
    </source>
</evidence>
<dbReference type="AlphaFoldDB" id="A0ABD2WGX0"/>
<evidence type="ECO:0000256" key="1">
    <source>
        <dbReference type="ARBA" id="ARBA00001968"/>
    </source>
</evidence>
<proteinExistence type="predicted"/>
<keyword evidence="2" id="KW-0479">Metal-binding</keyword>
<gene>
    <name evidence="4" type="ORF">TKK_013138</name>
</gene>
<name>A0ABD2WGX0_9HYME</name>
<evidence type="ECO:0000256" key="2">
    <source>
        <dbReference type="ARBA" id="ARBA00022723"/>
    </source>
</evidence>
<dbReference type="PANTHER" id="PTHR23080:SF143">
    <property type="entry name" value="SI:DKEY-56D12.4"/>
    <property type="match status" value="1"/>
</dbReference>
<organism evidence="4 5">
    <name type="scientific">Trichogramma kaykai</name>
    <dbReference type="NCBI Taxonomy" id="54128"/>
    <lineage>
        <taxon>Eukaryota</taxon>
        <taxon>Metazoa</taxon>
        <taxon>Ecdysozoa</taxon>
        <taxon>Arthropoda</taxon>
        <taxon>Hexapoda</taxon>
        <taxon>Insecta</taxon>
        <taxon>Pterygota</taxon>
        <taxon>Neoptera</taxon>
        <taxon>Endopterygota</taxon>
        <taxon>Hymenoptera</taxon>
        <taxon>Apocrita</taxon>
        <taxon>Proctotrupomorpha</taxon>
        <taxon>Chalcidoidea</taxon>
        <taxon>Trichogrammatidae</taxon>
        <taxon>Trichogramma</taxon>
    </lineage>
</organism>
<feature type="domain" description="DDE Tnp4" evidence="3">
    <location>
        <begin position="67"/>
        <end position="227"/>
    </location>
</feature>
<dbReference type="GO" id="GO:0046872">
    <property type="term" value="F:metal ion binding"/>
    <property type="evidence" value="ECO:0007669"/>
    <property type="project" value="UniProtKB-KW"/>
</dbReference>
<comment type="caution">
    <text evidence="4">The sequence shown here is derived from an EMBL/GenBank/DDBJ whole genome shotgun (WGS) entry which is preliminary data.</text>
</comment>
<accession>A0ABD2WGX0</accession>
<dbReference type="InterPro" id="IPR027806">
    <property type="entry name" value="HARBI1_dom"/>
</dbReference>
<reference evidence="4 5" key="1">
    <citation type="journal article" date="2024" name="bioRxiv">
        <title>A reference genome for Trichogramma kaykai: A tiny desert-dwelling parasitoid wasp with competing sex-ratio distorters.</title>
        <authorList>
            <person name="Culotta J."/>
            <person name="Lindsey A.R."/>
        </authorList>
    </citation>
    <scope>NUCLEOTIDE SEQUENCE [LARGE SCALE GENOMIC DNA]</scope>
    <source>
        <strain evidence="4 5">KSX58</strain>
    </source>
</reference>
<dbReference type="EMBL" id="JBJJXI010000106">
    <property type="protein sequence ID" value="KAL3392311.1"/>
    <property type="molecule type" value="Genomic_DNA"/>
</dbReference>
<sequence>MKTGLSFSVIGVFFGVHRTTISKIFYVTLSYLAAACKEFVPWPSQEEVRGTTPDCFKPNYSNCRIIIDATEFRMEEPPRTDEQIQSWSSYKGGYRIKVVVGCSPAGLVTFVSCAYGGRASDVQITAGSELLKLLESGDIILADKGFPSIQSKLMENGKNVLVVMPPFVENHHLTGEQREEQRHIARVRIHIERIMQRLRIYKILDMISIKMLPYIDEIIFMCCVLVNLQTTIIK</sequence>
<dbReference type="Proteomes" id="UP001627154">
    <property type="component" value="Unassembled WGS sequence"/>
</dbReference>
<protein>
    <recommendedName>
        <fullName evidence="3">DDE Tnp4 domain-containing protein</fullName>
    </recommendedName>
</protein>
<dbReference type="Pfam" id="PF13359">
    <property type="entry name" value="DDE_Tnp_4"/>
    <property type="match status" value="1"/>
</dbReference>
<evidence type="ECO:0000313" key="5">
    <source>
        <dbReference type="Proteomes" id="UP001627154"/>
    </source>
</evidence>
<comment type="cofactor">
    <cofactor evidence="1">
        <name>a divalent metal cation</name>
        <dbReference type="ChEBI" id="CHEBI:60240"/>
    </cofactor>
</comment>
<evidence type="ECO:0000313" key="4">
    <source>
        <dbReference type="EMBL" id="KAL3392311.1"/>
    </source>
</evidence>
<keyword evidence="5" id="KW-1185">Reference proteome</keyword>